<dbReference type="STRING" id="436010.A0A166V1Y8"/>
<organism evidence="9 10">
    <name type="scientific">Athelia psychrophila</name>
    <dbReference type="NCBI Taxonomy" id="1759441"/>
    <lineage>
        <taxon>Eukaryota</taxon>
        <taxon>Fungi</taxon>
        <taxon>Dikarya</taxon>
        <taxon>Basidiomycota</taxon>
        <taxon>Agaricomycotina</taxon>
        <taxon>Agaricomycetes</taxon>
        <taxon>Agaricomycetidae</taxon>
        <taxon>Atheliales</taxon>
        <taxon>Atheliaceae</taxon>
        <taxon>Athelia</taxon>
    </lineage>
</organism>
<dbReference type="PROSITE" id="PS50217">
    <property type="entry name" value="BZIP"/>
    <property type="match status" value="1"/>
</dbReference>
<evidence type="ECO:0000259" key="8">
    <source>
        <dbReference type="PROSITE" id="PS50217"/>
    </source>
</evidence>
<keyword evidence="3" id="KW-0238">DNA-binding</keyword>
<dbReference type="PROSITE" id="PS00036">
    <property type="entry name" value="BZIP_BASIC"/>
    <property type="match status" value="1"/>
</dbReference>
<dbReference type="EMBL" id="KV417486">
    <property type="protein sequence ID" value="KZP32263.1"/>
    <property type="molecule type" value="Genomic_DNA"/>
</dbReference>
<evidence type="ECO:0000256" key="7">
    <source>
        <dbReference type="SAM" id="MobiDB-lite"/>
    </source>
</evidence>
<keyword evidence="5" id="KW-0539">Nucleus</keyword>
<dbReference type="Proteomes" id="UP000076532">
    <property type="component" value="Unassembled WGS sequence"/>
</dbReference>
<feature type="compositionally biased region" description="Polar residues" evidence="7">
    <location>
        <begin position="187"/>
        <end position="215"/>
    </location>
</feature>
<feature type="compositionally biased region" description="Polar residues" evidence="7">
    <location>
        <begin position="44"/>
        <end position="57"/>
    </location>
</feature>
<feature type="region of interest" description="Disordered" evidence="7">
    <location>
        <begin position="39"/>
        <end position="62"/>
    </location>
</feature>
<comment type="subcellular location">
    <subcellularLocation>
        <location evidence="1">Nucleus</location>
    </subcellularLocation>
</comment>
<gene>
    <name evidence="9" type="ORF">FIBSPDRAFT_1036906</name>
</gene>
<dbReference type="GO" id="GO:0005634">
    <property type="term" value="C:nucleus"/>
    <property type="evidence" value="ECO:0007669"/>
    <property type="project" value="UniProtKB-SubCell"/>
</dbReference>
<evidence type="ECO:0000256" key="1">
    <source>
        <dbReference type="ARBA" id="ARBA00004123"/>
    </source>
</evidence>
<keyword evidence="4" id="KW-0804">Transcription</keyword>
<feature type="domain" description="BZIP" evidence="8">
    <location>
        <begin position="241"/>
        <end position="295"/>
    </location>
</feature>
<evidence type="ECO:0000256" key="3">
    <source>
        <dbReference type="ARBA" id="ARBA00023125"/>
    </source>
</evidence>
<dbReference type="Gene3D" id="1.20.5.170">
    <property type="match status" value="1"/>
</dbReference>
<feature type="coiled-coil region" evidence="6">
    <location>
        <begin position="262"/>
        <end position="296"/>
    </location>
</feature>
<dbReference type="GO" id="GO:0000977">
    <property type="term" value="F:RNA polymerase II transcription regulatory region sequence-specific DNA binding"/>
    <property type="evidence" value="ECO:0007669"/>
    <property type="project" value="TreeGrafter"/>
</dbReference>
<dbReference type="InterPro" id="IPR004827">
    <property type="entry name" value="bZIP"/>
</dbReference>
<feature type="region of interest" description="Disordered" evidence="7">
    <location>
        <begin position="1"/>
        <end position="22"/>
    </location>
</feature>
<evidence type="ECO:0000256" key="5">
    <source>
        <dbReference type="ARBA" id="ARBA00023242"/>
    </source>
</evidence>
<dbReference type="OrthoDB" id="1939598at2759"/>
<evidence type="ECO:0000256" key="2">
    <source>
        <dbReference type="ARBA" id="ARBA00023015"/>
    </source>
</evidence>
<keyword evidence="6" id="KW-0175">Coiled coil</keyword>
<feature type="compositionally biased region" description="Basic residues" evidence="7">
    <location>
        <begin position="333"/>
        <end position="342"/>
    </location>
</feature>
<dbReference type="SUPFAM" id="SSF57959">
    <property type="entry name" value="Leucine zipper domain"/>
    <property type="match status" value="1"/>
</dbReference>
<dbReference type="InterPro" id="IPR046347">
    <property type="entry name" value="bZIP_sf"/>
</dbReference>
<name>A0A166V1Y8_9AGAM</name>
<dbReference type="PANTHER" id="PTHR13044">
    <property type="entry name" value="ACTIVATING TRANSCRIPTION FACTOR ATF 4/5"/>
    <property type="match status" value="1"/>
</dbReference>
<feature type="compositionally biased region" description="Low complexity" evidence="7">
    <location>
        <begin position="151"/>
        <end position="169"/>
    </location>
</feature>
<accession>A0A166V1Y8</accession>
<evidence type="ECO:0000256" key="6">
    <source>
        <dbReference type="SAM" id="Coils"/>
    </source>
</evidence>
<evidence type="ECO:0000313" key="10">
    <source>
        <dbReference type="Proteomes" id="UP000076532"/>
    </source>
</evidence>
<dbReference type="PANTHER" id="PTHR13044:SF14">
    <property type="entry name" value="CRYPTOCEPHAL, ISOFORM A"/>
    <property type="match status" value="1"/>
</dbReference>
<protein>
    <recommendedName>
        <fullName evidence="8">BZIP domain-containing protein</fullName>
    </recommendedName>
</protein>
<reference evidence="9 10" key="1">
    <citation type="journal article" date="2016" name="Mol. Biol. Evol.">
        <title>Comparative Genomics of Early-Diverging Mushroom-Forming Fungi Provides Insights into the Origins of Lignocellulose Decay Capabilities.</title>
        <authorList>
            <person name="Nagy L.G."/>
            <person name="Riley R."/>
            <person name="Tritt A."/>
            <person name="Adam C."/>
            <person name="Daum C."/>
            <person name="Floudas D."/>
            <person name="Sun H."/>
            <person name="Yadav J.S."/>
            <person name="Pangilinan J."/>
            <person name="Larsson K.H."/>
            <person name="Matsuura K."/>
            <person name="Barry K."/>
            <person name="Labutti K."/>
            <person name="Kuo R."/>
            <person name="Ohm R.A."/>
            <person name="Bhattacharya S.S."/>
            <person name="Shirouzu T."/>
            <person name="Yoshinaga Y."/>
            <person name="Martin F.M."/>
            <person name="Grigoriev I.V."/>
            <person name="Hibbett D.S."/>
        </authorList>
    </citation>
    <scope>NUCLEOTIDE SEQUENCE [LARGE SCALE GENOMIC DNA]</scope>
    <source>
        <strain evidence="9 10">CBS 109695</strain>
    </source>
</reference>
<proteinExistence type="predicted"/>
<dbReference type="AlphaFoldDB" id="A0A166V1Y8"/>
<evidence type="ECO:0000313" key="9">
    <source>
        <dbReference type="EMBL" id="KZP32263.1"/>
    </source>
</evidence>
<feature type="region of interest" description="Disordered" evidence="7">
    <location>
        <begin position="301"/>
        <end position="342"/>
    </location>
</feature>
<dbReference type="Pfam" id="PF07716">
    <property type="entry name" value="bZIP_2"/>
    <property type="match status" value="1"/>
</dbReference>
<evidence type="ECO:0000256" key="4">
    <source>
        <dbReference type="ARBA" id="ARBA00023163"/>
    </source>
</evidence>
<dbReference type="GO" id="GO:0001228">
    <property type="term" value="F:DNA-binding transcription activator activity, RNA polymerase II-specific"/>
    <property type="evidence" value="ECO:0007669"/>
    <property type="project" value="TreeGrafter"/>
</dbReference>
<dbReference type="SMART" id="SM00338">
    <property type="entry name" value="BRLZ"/>
    <property type="match status" value="1"/>
</dbReference>
<keyword evidence="2" id="KW-0805">Transcription regulation</keyword>
<sequence length="342" mass="37849">MLQLKKETAADSELSNFSPPGAQEELDYWERLIFAFDMDRDSDANTQPRNTRGSRPSQRVADAATGLNNQLSNHDRDNLSQYAAASAFGQPPGIPQNPYEIMAQSLRGMHAPQGNNLYLPPNPYLPQNYMAQPQAHIDYPNVQAPPYGAWPQHQLPQQPLQGQQSPMQGHFNPISQQFHPPAMQMPYSVSSHQQLPHITTAGPSTTGNSSRSTYRAGTAGSEGVSSPEQADQGEEPASVTEDKRRRNTVASARFRIKKKQRSVNIERSVSDLTGRAEELEREATELRRENGWLKEIVMLKGRSLQQNRGYQEGDGASGSEESEESEAEDAAKPKKGKGKAKK</sequence>
<keyword evidence="10" id="KW-1185">Reference proteome</keyword>
<feature type="region of interest" description="Disordered" evidence="7">
    <location>
        <begin position="147"/>
        <end position="247"/>
    </location>
</feature>
<dbReference type="CDD" id="cd14705">
    <property type="entry name" value="bZIP_Zip1"/>
    <property type="match status" value="1"/>
</dbReference>